<reference evidence="2" key="1">
    <citation type="submission" date="2023-03" db="EMBL/GenBank/DDBJ databases">
        <title>Massive genome expansion in bonnet fungi (Mycena s.s.) driven by repeated elements and novel gene families across ecological guilds.</title>
        <authorList>
            <consortium name="Lawrence Berkeley National Laboratory"/>
            <person name="Harder C.B."/>
            <person name="Miyauchi S."/>
            <person name="Viragh M."/>
            <person name="Kuo A."/>
            <person name="Thoen E."/>
            <person name="Andreopoulos B."/>
            <person name="Lu D."/>
            <person name="Skrede I."/>
            <person name="Drula E."/>
            <person name="Henrissat B."/>
            <person name="Morin E."/>
            <person name="Kohler A."/>
            <person name="Barry K."/>
            <person name="LaButti K."/>
            <person name="Morin E."/>
            <person name="Salamov A."/>
            <person name="Lipzen A."/>
            <person name="Mereny Z."/>
            <person name="Hegedus B."/>
            <person name="Baldrian P."/>
            <person name="Stursova M."/>
            <person name="Weitz H."/>
            <person name="Taylor A."/>
            <person name="Grigoriev I.V."/>
            <person name="Nagy L.G."/>
            <person name="Martin F."/>
            <person name="Kauserud H."/>
        </authorList>
    </citation>
    <scope>NUCLEOTIDE SEQUENCE</scope>
    <source>
        <strain evidence="2">CBHHK182m</strain>
    </source>
</reference>
<feature type="compositionally biased region" description="Basic and acidic residues" evidence="1">
    <location>
        <begin position="56"/>
        <end position="66"/>
    </location>
</feature>
<sequence>MAYNNNIVPSVIRKAGRAVADRILLDNSHRNDDEYRPYKQRGRSPRPYDSASSSGRSHDTFDDDHHRYGRHGASSGYARGDGHDPQYREYSPPRPAPYWSHSDGTSRGHREQRDDRGRGRHRPAPESRPALWRCSIFPPDIRMAHHNVGGHPIFPHDEAIKDDAIHGLDPGMVRPVNYAENEEERRKKAITEEASGRKLGRVTITLTTATAGTWVLAKPALTFKQAVNVVRWVHRGDKFAREFLRATVTMLGTNPTLGHSIGEVALLQYQNQAMAVYKSVTHGVRTAHGKTTNAGASTWTAPQTVDTDVVMKAATPVRTARPVYLGSARRAAEDTTNVYLKEDPTAGDTAQKGTVASIEHAVRWYTKIRMLYWPRGMCASYTALPETENASPWPVDVGAWFTMNALAPLRDEDHSSIHRANFMRKMVYVLSVHGTFDHYAAVGGYIHNTLPLEHFPFDASNITFSQIIVWLIQHGIDARSTALSSLESFARARRNHIAGVADITTLVFDTEWPNAMTDVQNMVLRPEDHWAGIDFGAPRTGTQTTFPQRPATAAAGLQGSQHAPEVQME</sequence>
<name>A0AAD7H570_9AGAR</name>
<accession>A0AAD7H570</accession>
<comment type="caution">
    <text evidence="2">The sequence shown here is derived from an EMBL/GenBank/DDBJ whole genome shotgun (WGS) entry which is preliminary data.</text>
</comment>
<dbReference type="Proteomes" id="UP001215598">
    <property type="component" value="Unassembled WGS sequence"/>
</dbReference>
<dbReference type="AlphaFoldDB" id="A0AAD7H570"/>
<evidence type="ECO:0000313" key="2">
    <source>
        <dbReference type="EMBL" id="KAJ7712297.1"/>
    </source>
</evidence>
<proteinExistence type="predicted"/>
<feature type="compositionally biased region" description="Basic and acidic residues" evidence="1">
    <location>
        <begin position="104"/>
        <end position="117"/>
    </location>
</feature>
<gene>
    <name evidence="2" type="ORF">B0H16DRAFT_1479542</name>
</gene>
<dbReference type="EMBL" id="JARKIB010000370">
    <property type="protein sequence ID" value="KAJ7712297.1"/>
    <property type="molecule type" value="Genomic_DNA"/>
</dbReference>
<feature type="region of interest" description="Disordered" evidence="1">
    <location>
        <begin position="30"/>
        <end position="127"/>
    </location>
</feature>
<protein>
    <submittedName>
        <fullName evidence="2">Uncharacterized protein</fullName>
    </submittedName>
</protein>
<evidence type="ECO:0000313" key="3">
    <source>
        <dbReference type="Proteomes" id="UP001215598"/>
    </source>
</evidence>
<organism evidence="2 3">
    <name type="scientific">Mycena metata</name>
    <dbReference type="NCBI Taxonomy" id="1033252"/>
    <lineage>
        <taxon>Eukaryota</taxon>
        <taxon>Fungi</taxon>
        <taxon>Dikarya</taxon>
        <taxon>Basidiomycota</taxon>
        <taxon>Agaricomycotina</taxon>
        <taxon>Agaricomycetes</taxon>
        <taxon>Agaricomycetidae</taxon>
        <taxon>Agaricales</taxon>
        <taxon>Marasmiineae</taxon>
        <taxon>Mycenaceae</taxon>
        <taxon>Mycena</taxon>
    </lineage>
</organism>
<keyword evidence="3" id="KW-1185">Reference proteome</keyword>
<evidence type="ECO:0000256" key="1">
    <source>
        <dbReference type="SAM" id="MobiDB-lite"/>
    </source>
</evidence>